<gene>
    <name evidence="1" type="primary">bamC</name>
    <name evidence="1" type="ORF">EVA92_00675</name>
</gene>
<reference evidence="1 2" key="1">
    <citation type="submission" date="2019-02" db="EMBL/GenBank/DDBJ databases">
        <title>Prokaryotic population dynamics and viral predation in marine succession experiment using metagenomics: the confinement effect.</title>
        <authorList>
            <person name="Haro-Moreno J.M."/>
            <person name="Rodriguez-Valera F."/>
            <person name="Lopez-Perez M."/>
        </authorList>
    </citation>
    <scope>NUCLEOTIDE SEQUENCE [LARGE SCALE GENOMIC DNA]</scope>
    <source>
        <strain evidence="1">MED-G159</strain>
    </source>
</reference>
<dbReference type="EMBL" id="SHBE01000001">
    <property type="protein sequence ID" value="RZO27291.1"/>
    <property type="molecule type" value="Genomic_DNA"/>
</dbReference>
<dbReference type="Pfam" id="PF06804">
    <property type="entry name" value="Lipoprotein_18"/>
    <property type="match status" value="1"/>
</dbReference>
<comment type="caution">
    <text evidence="1">The sequence shown here is derived from an EMBL/GenBank/DDBJ whole genome shotgun (WGS) entry which is preliminary data.</text>
</comment>
<accession>A0A520N1E3</accession>
<name>A0A520N1E3_9GAMM</name>
<dbReference type="Gene3D" id="3.30.310.170">
    <property type="entry name" value="Outer membrane protein assembly factor BamC"/>
    <property type="match status" value="1"/>
</dbReference>
<evidence type="ECO:0000313" key="2">
    <source>
        <dbReference type="Proteomes" id="UP000315825"/>
    </source>
</evidence>
<dbReference type="AlphaFoldDB" id="A0A520N1E3"/>
<protein>
    <submittedName>
        <fullName evidence="1">Outer membrane protein assembly factor BamC</fullName>
    </submittedName>
</protein>
<dbReference type="PROSITE" id="PS51257">
    <property type="entry name" value="PROKAR_LIPOPROTEIN"/>
    <property type="match status" value="1"/>
</dbReference>
<organism evidence="1 2">
    <name type="scientific">SAR86 cluster bacterium</name>
    <dbReference type="NCBI Taxonomy" id="2030880"/>
    <lineage>
        <taxon>Bacteria</taxon>
        <taxon>Pseudomonadati</taxon>
        <taxon>Pseudomonadota</taxon>
        <taxon>Gammaproteobacteria</taxon>
        <taxon>SAR86 cluster</taxon>
    </lineage>
</organism>
<proteinExistence type="predicted"/>
<dbReference type="InterPro" id="IPR010653">
    <property type="entry name" value="NlpB/DapX"/>
</dbReference>
<sequence>MKKIIEIIFYLTVISSCASNDFINVDCERGNCTAERADQNERLGSEGEQLVLSEADIDLDISNDFPYPDKGQSFLKEGEIPRPKKIFSSTGSETVEIRRLGEIYWIYSESLPSKTWPLIKDYLSSGFDLIEESPDAGIIKSTIGGSDEQLNIRLEHGIKNNSSEIYLSDKENQTSDISFFNEMASFIQENLPGYQGNSIAAQSLNLNKKARIVYVRKEIGIEFKLSFERTWSALSRALERTEYIVVDRNRDLRYIQLDIEEDAEGFFNFFGSNETDQKVDYELTFTKIGDNTLLEFKKLSDIDVSVNELVDKINENLS</sequence>
<dbReference type="Proteomes" id="UP000315825">
    <property type="component" value="Unassembled WGS sequence"/>
</dbReference>
<dbReference type="InterPro" id="IPR042268">
    <property type="entry name" value="BamC_C"/>
</dbReference>
<evidence type="ECO:0000313" key="1">
    <source>
        <dbReference type="EMBL" id="RZO27291.1"/>
    </source>
</evidence>